<organism evidence="1 2">
    <name type="scientific">Aspergillus luchuensis (strain CBS 106.47)</name>
    <dbReference type="NCBI Taxonomy" id="1137211"/>
    <lineage>
        <taxon>Eukaryota</taxon>
        <taxon>Fungi</taxon>
        <taxon>Dikarya</taxon>
        <taxon>Ascomycota</taxon>
        <taxon>Pezizomycotina</taxon>
        <taxon>Eurotiomycetes</taxon>
        <taxon>Eurotiomycetidae</taxon>
        <taxon>Eurotiales</taxon>
        <taxon>Aspergillaceae</taxon>
        <taxon>Aspergillus</taxon>
        <taxon>Aspergillus subgen. Circumdati</taxon>
    </lineage>
</organism>
<accession>A0A1M3TZR0</accession>
<evidence type="ECO:0000313" key="2">
    <source>
        <dbReference type="Proteomes" id="UP000184063"/>
    </source>
</evidence>
<name>A0A1M3TZR0_ASPLC</name>
<gene>
    <name evidence="1" type="ORF">ASPFODRAFT_39574</name>
</gene>
<dbReference type="EMBL" id="KV878236">
    <property type="protein sequence ID" value="OJZ92245.1"/>
    <property type="molecule type" value="Genomic_DNA"/>
</dbReference>
<sequence length="112" mass="11952">MKVSKVLAGRTENYAGFRPNFPPTFLPFSTPTGLNARSSVYFGLTPSSFCLCTVALPPLIRCLHIHPSGGGVLILPVSRSLLLSPYHSNTPAVSSSYFLVGFAPVPETSQPT</sequence>
<evidence type="ECO:0000313" key="1">
    <source>
        <dbReference type="EMBL" id="OJZ92245.1"/>
    </source>
</evidence>
<dbReference type="AlphaFoldDB" id="A0A1M3TZR0"/>
<protein>
    <submittedName>
        <fullName evidence="1">Uncharacterized protein</fullName>
    </submittedName>
</protein>
<reference evidence="2" key="1">
    <citation type="journal article" date="2017" name="Genome Biol.">
        <title>Comparative genomics reveals high biological diversity and specific adaptations in the industrially and medically important fungal genus Aspergillus.</title>
        <authorList>
            <person name="de Vries R.P."/>
            <person name="Riley R."/>
            <person name="Wiebenga A."/>
            <person name="Aguilar-Osorio G."/>
            <person name="Amillis S."/>
            <person name="Uchima C.A."/>
            <person name="Anderluh G."/>
            <person name="Asadollahi M."/>
            <person name="Askin M."/>
            <person name="Barry K."/>
            <person name="Battaglia E."/>
            <person name="Bayram O."/>
            <person name="Benocci T."/>
            <person name="Braus-Stromeyer S.A."/>
            <person name="Caldana C."/>
            <person name="Canovas D."/>
            <person name="Cerqueira G.C."/>
            <person name="Chen F."/>
            <person name="Chen W."/>
            <person name="Choi C."/>
            <person name="Clum A."/>
            <person name="Dos Santos R.A."/>
            <person name="Damasio A.R."/>
            <person name="Diallinas G."/>
            <person name="Emri T."/>
            <person name="Fekete E."/>
            <person name="Flipphi M."/>
            <person name="Freyberg S."/>
            <person name="Gallo A."/>
            <person name="Gournas C."/>
            <person name="Habgood R."/>
            <person name="Hainaut M."/>
            <person name="Harispe M.L."/>
            <person name="Henrissat B."/>
            <person name="Hilden K.S."/>
            <person name="Hope R."/>
            <person name="Hossain A."/>
            <person name="Karabika E."/>
            <person name="Karaffa L."/>
            <person name="Karanyi Z."/>
            <person name="Krasevec N."/>
            <person name="Kuo A."/>
            <person name="Kusch H."/>
            <person name="LaButti K."/>
            <person name="Lagendijk E.L."/>
            <person name="Lapidus A."/>
            <person name="Levasseur A."/>
            <person name="Lindquist E."/>
            <person name="Lipzen A."/>
            <person name="Logrieco A.F."/>
            <person name="MacCabe A."/>
            <person name="Maekelae M.R."/>
            <person name="Malavazi I."/>
            <person name="Melin P."/>
            <person name="Meyer V."/>
            <person name="Mielnichuk N."/>
            <person name="Miskei M."/>
            <person name="Molnar A.P."/>
            <person name="Mule G."/>
            <person name="Ngan C.Y."/>
            <person name="Orejas M."/>
            <person name="Orosz E."/>
            <person name="Ouedraogo J.P."/>
            <person name="Overkamp K.M."/>
            <person name="Park H.-S."/>
            <person name="Perrone G."/>
            <person name="Piumi F."/>
            <person name="Punt P.J."/>
            <person name="Ram A.F."/>
            <person name="Ramon A."/>
            <person name="Rauscher S."/>
            <person name="Record E."/>
            <person name="Riano-Pachon D.M."/>
            <person name="Robert V."/>
            <person name="Roehrig J."/>
            <person name="Ruller R."/>
            <person name="Salamov A."/>
            <person name="Salih N.S."/>
            <person name="Samson R.A."/>
            <person name="Sandor E."/>
            <person name="Sanguinetti M."/>
            <person name="Schuetze T."/>
            <person name="Sepcic K."/>
            <person name="Shelest E."/>
            <person name="Sherlock G."/>
            <person name="Sophianopoulou V."/>
            <person name="Squina F.M."/>
            <person name="Sun H."/>
            <person name="Susca A."/>
            <person name="Todd R.B."/>
            <person name="Tsang A."/>
            <person name="Unkles S.E."/>
            <person name="van de Wiele N."/>
            <person name="van Rossen-Uffink D."/>
            <person name="Oliveira J.V."/>
            <person name="Vesth T.C."/>
            <person name="Visser J."/>
            <person name="Yu J.-H."/>
            <person name="Zhou M."/>
            <person name="Andersen M.R."/>
            <person name="Archer D.B."/>
            <person name="Baker S.E."/>
            <person name="Benoit I."/>
            <person name="Brakhage A.A."/>
            <person name="Braus G.H."/>
            <person name="Fischer R."/>
            <person name="Frisvad J.C."/>
            <person name="Goldman G.H."/>
            <person name="Houbraken J."/>
            <person name="Oakley B."/>
            <person name="Pocsi I."/>
            <person name="Scazzocchio C."/>
            <person name="Seiboth B."/>
            <person name="vanKuyk P.A."/>
            <person name="Wortman J."/>
            <person name="Dyer P.S."/>
            <person name="Grigoriev I.V."/>
        </authorList>
    </citation>
    <scope>NUCLEOTIDE SEQUENCE [LARGE SCALE GENOMIC DNA]</scope>
    <source>
        <strain evidence="2">CBS 106.47</strain>
    </source>
</reference>
<dbReference type="VEuPathDB" id="FungiDB:ASPFODRAFT_39574"/>
<proteinExistence type="predicted"/>
<dbReference type="Proteomes" id="UP000184063">
    <property type="component" value="Unassembled WGS sequence"/>
</dbReference>